<accession>A0ACC0CGS6</accession>
<dbReference type="EMBL" id="CM044701">
    <property type="protein sequence ID" value="KAI5683951.1"/>
    <property type="molecule type" value="Genomic_DNA"/>
</dbReference>
<reference evidence="2" key="1">
    <citation type="journal article" date="2023" name="Nat. Plants">
        <title>Single-cell RNA sequencing provides a high-resolution roadmap for understanding the multicellular compartmentation of specialized metabolism.</title>
        <authorList>
            <person name="Sun S."/>
            <person name="Shen X."/>
            <person name="Li Y."/>
            <person name="Li Y."/>
            <person name="Wang S."/>
            <person name="Li R."/>
            <person name="Zhang H."/>
            <person name="Shen G."/>
            <person name="Guo B."/>
            <person name="Wei J."/>
            <person name="Xu J."/>
            <person name="St-Pierre B."/>
            <person name="Chen S."/>
            <person name="Sun C."/>
        </authorList>
    </citation>
    <scope>NUCLEOTIDE SEQUENCE [LARGE SCALE GENOMIC DNA]</scope>
</reference>
<keyword evidence="2" id="KW-1185">Reference proteome</keyword>
<comment type="caution">
    <text evidence="1">The sequence shown here is derived from an EMBL/GenBank/DDBJ whole genome shotgun (WGS) entry which is preliminary data.</text>
</comment>
<dbReference type="Proteomes" id="UP001060085">
    <property type="component" value="Linkage Group LG01"/>
</dbReference>
<evidence type="ECO:0000313" key="2">
    <source>
        <dbReference type="Proteomes" id="UP001060085"/>
    </source>
</evidence>
<protein>
    <submittedName>
        <fullName evidence="1">Uncharacterized protein</fullName>
    </submittedName>
</protein>
<name>A0ACC0CGS6_CATRO</name>
<sequence>MGSIKPLPESVRSSMRSGVILYDLTRVVEELIFNSLDAGATKVYVAVGVGTSIVKVLDNGSGINRDGLELLGERYATSRYESLAGLDACKTFGFRGEALCSIADVSVVEIITKAQGMPHGYRKIMKGRKCLFTGIDDERRNVGTTVVVRDLFYNQPVRRKHMQSSTKKVLHLVKKCVLRIALVQSRVSFRVADIESDDELLSTSSSPSPLQLLSTNFGIEASSSLNELKACEGGLKLSGYISSPASILSRKGFQYIYINSRFVCKGPIHKMLNQFAADCSGDGKFNNLSQCEKRSRLQTCPTFILNLSCPRSLYDITFEPSKTVVEFRDWGPVLSFVQNVVGRVWAESSWDDLPVNCEIGRKRRRTQKWQASIDDCNTLPAWRKGQSSCEKSNGDASELEKHLIESSYVCDTNDAVSSGFASPLHCGLEKSTKSHLDMQLYDNILSMEEMFWGNDCAADKSNRQVDHFLVSQGQNESFEEDDTLMYMPMGSSLSTDCHRIINNADVNQETLKPHQRSSSRRASLVHHGRMDTDDFTMQKNWMDYDEDIGIGEEGRVNHLLKDTYSPQSELRPIWPFSKCTSYRKIRSNLNLPLRDNKSSLIAAECSGEEKYLHYSLEDVNNYSSVLHSSTTDWTLLASGSLFASKTRDMDNVIVEKNLESQFEYGKGTICTYFPDGEEDCNFTLNMKEDCDQGNCSMSRYADLSLNHGLNSGSWRESGKFSEHKFRGSFFQNCSEIFADEEDYGHLRLSSEDRVLDYSDPPNHHRPAQSNRVKCRGIQDRNQDNAHPHETMSRRSRSAPPFHKHRKKFVVLNDLLKRATANNNDTLLPETSNFKHPKHSPEASKMSYTQQLLNSPRSSSMSNYGDDSLPVALLDIKRKPESLQVQNRDLKERGEYIDDCIEDFSSEDVEDILNSRQKWRGHFPETEGRVRSHNVENQDAVLDISSGILHLAGNSLVPSSIDKNSLKDARVLEQVDKKFIPIIAGKTLAIIDQHAADERIRLEELRQKVLSGEMKQITHLEAEQELVLPEIGYQLLHNYSEQIQSWGWICNLNTQGSRPFRKSLNALHNQPTVAKLLAVPCILGVNLTDVDLLEFLQQLADTDGSSTIPPSVHRLLNNKACRGAIMFGDPLLPSECSLIVEELKQTSLCFQCAHGRPTTVPLVNLEALHKHINKLRLNSSGSRDGSWHGLHRHEISLNRAARRLSSAIN</sequence>
<gene>
    <name evidence="1" type="ORF">M9H77_05179</name>
</gene>
<proteinExistence type="predicted"/>
<organism evidence="1 2">
    <name type="scientific">Catharanthus roseus</name>
    <name type="common">Madagascar periwinkle</name>
    <name type="synonym">Vinca rosea</name>
    <dbReference type="NCBI Taxonomy" id="4058"/>
    <lineage>
        <taxon>Eukaryota</taxon>
        <taxon>Viridiplantae</taxon>
        <taxon>Streptophyta</taxon>
        <taxon>Embryophyta</taxon>
        <taxon>Tracheophyta</taxon>
        <taxon>Spermatophyta</taxon>
        <taxon>Magnoliopsida</taxon>
        <taxon>eudicotyledons</taxon>
        <taxon>Gunneridae</taxon>
        <taxon>Pentapetalae</taxon>
        <taxon>asterids</taxon>
        <taxon>lamiids</taxon>
        <taxon>Gentianales</taxon>
        <taxon>Apocynaceae</taxon>
        <taxon>Rauvolfioideae</taxon>
        <taxon>Vinceae</taxon>
        <taxon>Catharanthinae</taxon>
        <taxon>Catharanthus</taxon>
    </lineage>
</organism>
<evidence type="ECO:0000313" key="1">
    <source>
        <dbReference type="EMBL" id="KAI5683951.1"/>
    </source>
</evidence>